<dbReference type="EMBL" id="BAAAVA010000013">
    <property type="protein sequence ID" value="GAA2917821.1"/>
    <property type="molecule type" value="Genomic_DNA"/>
</dbReference>
<evidence type="ECO:0000313" key="9">
    <source>
        <dbReference type="Proteomes" id="UP001501423"/>
    </source>
</evidence>
<dbReference type="Pfam" id="PF01184">
    <property type="entry name" value="Gpr1_Fun34_YaaH"/>
    <property type="match status" value="1"/>
</dbReference>
<keyword evidence="3 7" id="KW-0812">Transmembrane</keyword>
<dbReference type="RefSeq" id="WP_346088484.1">
    <property type="nucleotide sequence ID" value="NZ_BAAAVA010000013.1"/>
</dbReference>
<evidence type="ECO:0000256" key="2">
    <source>
        <dbReference type="ARBA" id="ARBA00005587"/>
    </source>
</evidence>
<comment type="similarity">
    <text evidence="2">Belongs to the acetate uptake transporter (AceTr) (TC 2.A.96) family.</text>
</comment>
<gene>
    <name evidence="8" type="ORF">GCM10010478_17080</name>
</gene>
<name>A0ABN3WJG3_9ACTN</name>
<sequence>MEPDMANPANRRTPPGAQPAGTGGERPDSAPGEARGPYSRIVVRPLGSPLPLGFVGLSGGTFVLAGLQLGWVPTAQTHAVALVLLAFVFPAQALASVLGFLCRDAVAATGMGVLAGTWLATGAIMASGPPGATSEAAGLLLLLAGLALLIPVTASGSDKLVASVVLATSSLRFFLTGAYHLSGGTAWKEAAGVTGLVLTAVALYAALAFEVEDVRHRTVLPTLRRGSGAKAFDGTSGHQFADVIKEAGVRREL</sequence>
<feature type="transmembrane region" description="Helical" evidence="7">
    <location>
        <begin position="78"/>
        <end position="98"/>
    </location>
</feature>
<feature type="transmembrane region" description="Helical" evidence="7">
    <location>
        <begin position="50"/>
        <end position="72"/>
    </location>
</feature>
<keyword evidence="4 7" id="KW-1133">Transmembrane helix</keyword>
<evidence type="ECO:0000256" key="7">
    <source>
        <dbReference type="SAM" id="Phobius"/>
    </source>
</evidence>
<feature type="transmembrane region" description="Helical" evidence="7">
    <location>
        <begin position="105"/>
        <end position="124"/>
    </location>
</feature>
<comment type="caution">
    <text evidence="8">The sequence shown here is derived from an EMBL/GenBank/DDBJ whole genome shotgun (WGS) entry which is preliminary data.</text>
</comment>
<evidence type="ECO:0000256" key="5">
    <source>
        <dbReference type="ARBA" id="ARBA00023136"/>
    </source>
</evidence>
<proteinExistence type="inferred from homology"/>
<feature type="transmembrane region" description="Helical" evidence="7">
    <location>
        <begin position="191"/>
        <end position="209"/>
    </location>
</feature>
<comment type="subcellular location">
    <subcellularLocation>
        <location evidence="1">Membrane</location>
        <topology evidence="1">Multi-pass membrane protein</topology>
    </subcellularLocation>
</comment>
<evidence type="ECO:0000313" key="8">
    <source>
        <dbReference type="EMBL" id="GAA2917821.1"/>
    </source>
</evidence>
<keyword evidence="5 7" id="KW-0472">Membrane</keyword>
<evidence type="ECO:0008006" key="10">
    <source>
        <dbReference type="Google" id="ProtNLM"/>
    </source>
</evidence>
<feature type="region of interest" description="Disordered" evidence="6">
    <location>
        <begin position="1"/>
        <end position="35"/>
    </location>
</feature>
<dbReference type="InterPro" id="IPR000791">
    <property type="entry name" value="Gpr1/Fun34/SatP-like"/>
</dbReference>
<keyword evidence="9" id="KW-1185">Reference proteome</keyword>
<reference evidence="8 9" key="1">
    <citation type="journal article" date="2019" name="Int. J. Syst. Evol. Microbiol.">
        <title>The Global Catalogue of Microorganisms (GCM) 10K type strain sequencing project: providing services to taxonomists for standard genome sequencing and annotation.</title>
        <authorList>
            <consortium name="The Broad Institute Genomics Platform"/>
            <consortium name="The Broad Institute Genome Sequencing Center for Infectious Disease"/>
            <person name="Wu L."/>
            <person name="Ma J."/>
        </authorList>
    </citation>
    <scope>NUCLEOTIDE SEQUENCE [LARGE SCALE GENOMIC DNA]</scope>
    <source>
        <strain evidence="8 9">JCM 9650</strain>
    </source>
</reference>
<evidence type="ECO:0000256" key="1">
    <source>
        <dbReference type="ARBA" id="ARBA00004141"/>
    </source>
</evidence>
<protein>
    <recommendedName>
        <fullName evidence="10">GPR1/FUN34/yaaH family protein</fullName>
    </recommendedName>
</protein>
<evidence type="ECO:0000256" key="6">
    <source>
        <dbReference type="SAM" id="MobiDB-lite"/>
    </source>
</evidence>
<evidence type="ECO:0000256" key="4">
    <source>
        <dbReference type="ARBA" id="ARBA00022989"/>
    </source>
</evidence>
<dbReference type="Proteomes" id="UP001501423">
    <property type="component" value="Unassembled WGS sequence"/>
</dbReference>
<accession>A0ABN3WJG3</accession>
<evidence type="ECO:0000256" key="3">
    <source>
        <dbReference type="ARBA" id="ARBA00022692"/>
    </source>
</evidence>
<feature type="transmembrane region" description="Helical" evidence="7">
    <location>
        <begin position="136"/>
        <end position="153"/>
    </location>
</feature>
<organism evidence="8 9">
    <name type="scientific">Streptomyces erythrogriseus</name>
    <dbReference type="NCBI Taxonomy" id="284027"/>
    <lineage>
        <taxon>Bacteria</taxon>
        <taxon>Bacillati</taxon>
        <taxon>Actinomycetota</taxon>
        <taxon>Actinomycetes</taxon>
        <taxon>Kitasatosporales</taxon>
        <taxon>Streptomycetaceae</taxon>
        <taxon>Streptomyces</taxon>
        <taxon>Streptomyces griseoincarnatus group</taxon>
    </lineage>
</organism>